<name>A0A561P2R7_9BACT</name>
<evidence type="ECO:0000313" key="2">
    <source>
        <dbReference type="EMBL" id="TWF32387.1"/>
    </source>
</evidence>
<dbReference type="AlphaFoldDB" id="A0A561P2R7"/>
<evidence type="ECO:0000313" key="3">
    <source>
        <dbReference type="Proteomes" id="UP000320811"/>
    </source>
</evidence>
<organism evidence="2 3">
    <name type="scientific">Chitinophaga polysaccharea</name>
    <dbReference type="NCBI Taxonomy" id="1293035"/>
    <lineage>
        <taxon>Bacteria</taxon>
        <taxon>Pseudomonadati</taxon>
        <taxon>Bacteroidota</taxon>
        <taxon>Chitinophagia</taxon>
        <taxon>Chitinophagales</taxon>
        <taxon>Chitinophagaceae</taxon>
        <taxon>Chitinophaga</taxon>
    </lineage>
</organism>
<protein>
    <submittedName>
        <fullName evidence="2">Uncharacterized protein</fullName>
    </submittedName>
</protein>
<proteinExistence type="predicted"/>
<dbReference type="OrthoDB" id="5505971at2"/>
<dbReference type="EMBL" id="VIWO01000016">
    <property type="protein sequence ID" value="TWF32387.1"/>
    <property type="molecule type" value="Genomic_DNA"/>
</dbReference>
<comment type="caution">
    <text evidence="2">The sequence shown here is derived from an EMBL/GenBank/DDBJ whole genome shotgun (WGS) entry which is preliminary data.</text>
</comment>
<dbReference type="RefSeq" id="WP_145675114.1">
    <property type="nucleotide sequence ID" value="NZ_VIWO01000016.1"/>
</dbReference>
<keyword evidence="3" id="KW-1185">Reference proteome</keyword>
<evidence type="ECO:0000256" key="1">
    <source>
        <dbReference type="SAM" id="SignalP"/>
    </source>
</evidence>
<keyword evidence="1" id="KW-0732">Signal</keyword>
<sequence length="381" mass="40338">MRTIYSHSRIIYLIIALFSFASDSFAQTPLTSPAHIGLVYPLSSNGKNAAAYTNHFSLHIIAGLSKAETGVAISGISNIIKEQATGVQIGCFSNHIGTTYHAATIAGFMNHVKGNAGGATLAGFLNLIDGNVNGFQGAGFANLGAKEVNGTQLAGFMNTAQNNSQAQLAGFSNIVKDKAAVQVAGFLNKADTVQHQIAGFINIAKKVKGVQVAGVINIADSSEYPIGLVNIVKGGEKQVSVSIDETMTTIAAFKSGGRVLYGILGVGYNLKDNPNPLYALQGGIGAHLPLTAHFRINGEALNTVLTDFKKGYYHRQTVGIFPAYRFGNRVEIFAGPTFNFVSTKHDVGRDLVSHYIWSEDVSRNRFHGGYIGAAGGIQVTL</sequence>
<accession>A0A561P2R7</accession>
<reference evidence="2 3" key="1">
    <citation type="submission" date="2019-06" db="EMBL/GenBank/DDBJ databases">
        <title>Sorghum-associated microbial communities from plants grown in Nebraska, USA.</title>
        <authorList>
            <person name="Schachtman D."/>
        </authorList>
    </citation>
    <scope>NUCLEOTIDE SEQUENCE [LARGE SCALE GENOMIC DNA]</scope>
    <source>
        <strain evidence="2 3">1209</strain>
    </source>
</reference>
<dbReference type="Proteomes" id="UP000320811">
    <property type="component" value="Unassembled WGS sequence"/>
</dbReference>
<feature type="chain" id="PRO_5021934245" evidence="1">
    <location>
        <begin position="27"/>
        <end position="381"/>
    </location>
</feature>
<gene>
    <name evidence="2" type="ORF">FHW36_11660</name>
</gene>
<feature type="signal peptide" evidence="1">
    <location>
        <begin position="1"/>
        <end position="26"/>
    </location>
</feature>